<sequence>MAVTCIRVHDLVSGEADPGGASVVLVDRLWPRGVRKDAFAHDEWCKDAAPSPELRTEFHGGDLDFEEFSERYRAELGSGEGAEAVDHLAGLAADPGVVLAFAAKDTEHNHALVLAEVVRAAAGGGRHQ</sequence>
<dbReference type="PANTHER" id="PTHR36849:SF1">
    <property type="entry name" value="CYTOPLASMIC PROTEIN"/>
    <property type="match status" value="1"/>
</dbReference>
<gene>
    <name evidence="1" type="ORF">ACFO7U_06935</name>
</gene>
<dbReference type="RefSeq" id="WP_344992559.1">
    <property type="nucleotide sequence ID" value="NZ_BAABCD010000019.1"/>
</dbReference>
<accession>A0ABV9PPV0</accession>
<evidence type="ECO:0000313" key="2">
    <source>
        <dbReference type="Proteomes" id="UP001595836"/>
    </source>
</evidence>
<dbReference type="PANTHER" id="PTHR36849">
    <property type="entry name" value="CYTOPLASMIC PROTEIN-RELATED"/>
    <property type="match status" value="1"/>
</dbReference>
<name>A0ABV9PPV0_9ACTN</name>
<keyword evidence="2" id="KW-1185">Reference proteome</keyword>
<evidence type="ECO:0000313" key="1">
    <source>
        <dbReference type="EMBL" id="MFC4754509.1"/>
    </source>
</evidence>
<dbReference type="Proteomes" id="UP001595836">
    <property type="component" value="Unassembled WGS sequence"/>
</dbReference>
<proteinExistence type="predicted"/>
<dbReference type="InterPro" id="IPR052552">
    <property type="entry name" value="YeaO-like"/>
</dbReference>
<dbReference type="EMBL" id="JBHSHP010000018">
    <property type="protein sequence ID" value="MFC4754509.1"/>
    <property type="molecule type" value="Genomic_DNA"/>
</dbReference>
<dbReference type="Pfam" id="PF22752">
    <property type="entry name" value="DUF488-N3i"/>
    <property type="match status" value="1"/>
</dbReference>
<comment type="caution">
    <text evidence="1">The sequence shown here is derived from an EMBL/GenBank/DDBJ whole genome shotgun (WGS) entry which is preliminary data.</text>
</comment>
<organism evidence="1 2">
    <name type="scientific">Dietzia aurantiaca</name>
    <dbReference type="NCBI Taxonomy" id="983873"/>
    <lineage>
        <taxon>Bacteria</taxon>
        <taxon>Bacillati</taxon>
        <taxon>Actinomycetota</taxon>
        <taxon>Actinomycetes</taxon>
        <taxon>Mycobacteriales</taxon>
        <taxon>Dietziaceae</taxon>
        <taxon>Dietzia</taxon>
    </lineage>
</organism>
<protein>
    <submittedName>
        <fullName evidence="1">DUF488 domain-containing protein</fullName>
    </submittedName>
</protein>
<reference evidence="2" key="1">
    <citation type="journal article" date="2019" name="Int. J. Syst. Evol. Microbiol.">
        <title>The Global Catalogue of Microorganisms (GCM) 10K type strain sequencing project: providing services to taxonomists for standard genome sequencing and annotation.</title>
        <authorList>
            <consortium name="The Broad Institute Genomics Platform"/>
            <consortium name="The Broad Institute Genome Sequencing Center for Infectious Disease"/>
            <person name="Wu L."/>
            <person name="Ma J."/>
        </authorList>
    </citation>
    <scope>NUCLEOTIDE SEQUENCE [LARGE SCALE GENOMIC DNA]</scope>
    <source>
        <strain evidence="2">JCM 11882</strain>
    </source>
</reference>